<gene>
    <name evidence="2" type="ORF">GJU39_05940</name>
</gene>
<dbReference type="RefSeq" id="WP_154279783.1">
    <property type="nucleotide sequence ID" value="NZ_JBHUJQ010000001.1"/>
</dbReference>
<feature type="domain" description="Glycosyltransferase 2-like" evidence="1">
    <location>
        <begin position="11"/>
        <end position="164"/>
    </location>
</feature>
<dbReference type="EMBL" id="WKKH01000006">
    <property type="protein sequence ID" value="MRX75625.1"/>
    <property type="molecule type" value="Genomic_DNA"/>
</dbReference>
<name>A0A7K0FVR8_9SPHI</name>
<comment type="caution">
    <text evidence="2">The sequence shown here is derived from an EMBL/GenBank/DDBJ whole genome shotgun (WGS) entry which is preliminary data.</text>
</comment>
<evidence type="ECO:0000313" key="2">
    <source>
        <dbReference type="EMBL" id="MRX75625.1"/>
    </source>
</evidence>
<dbReference type="OrthoDB" id="597270at2"/>
<protein>
    <submittedName>
        <fullName evidence="2">Glycosyltransferase</fullName>
    </submittedName>
</protein>
<dbReference type="PANTHER" id="PTHR43685">
    <property type="entry name" value="GLYCOSYLTRANSFERASE"/>
    <property type="match status" value="1"/>
</dbReference>
<sequence length="319" mass="36760">MAVTTNLGLVSFCIPAYNAERYIRFTLESILNQSYPEFEIIIIDDHSTDQTLNTIRHIEDKRFIIQSAERKGAAAARNQALFLSKGKYIIFFDADDWIPPNFLESQLSMLHSEMEVVVCKWGRFFNNDIINTKINQQQIQKDLNFREWILNYWNNNTSMTCPGRILIPKVLIDQTGTWDESLSLNDDFQFFSRIFSQCSIIRFNDLSTFHYRSGISGLSSQKGQVAYTSFYRSLNSGIDLALNKYYDDILIKRACANLLMSFIYECYPNHSALTAEAEVKIIELGGANCRFPAAGKTKILSNFLGWKMAKKLKSLIYER</sequence>
<accession>A0A7K0FVR8</accession>
<dbReference type="InterPro" id="IPR050834">
    <property type="entry name" value="Glycosyltransf_2"/>
</dbReference>
<dbReference type="Gene3D" id="3.90.550.10">
    <property type="entry name" value="Spore Coat Polysaccharide Biosynthesis Protein SpsA, Chain A"/>
    <property type="match status" value="1"/>
</dbReference>
<dbReference type="InterPro" id="IPR001173">
    <property type="entry name" value="Glyco_trans_2-like"/>
</dbReference>
<keyword evidence="2" id="KW-0808">Transferase</keyword>
<proteinExistence type="predicted"/>
<evidence type="ECO:0000259" key="1">
    <source>
        <dbReference type="Pfam" id="PF00535"/>
    </source>
</evidence>
<dbReference type="InterPro" id="IPR029044">
    <property type="entry name" value="Nucleotide-diphossugar_trans"/>
</dbReference>
<dbReference type="AlphaFoldDB" id="A0A7K0FVR8"/>
<evidence type="ECO:0000313" key="3">
    <source>
        <dbReference type="Proteomes" id="UP000487757"/>
    </source>
</evidence>
<dbReference type="Proteomes" id="UP000487757">
    <property type="component" value="Unassembled WGS sequence"/>
</dbReference>
<keyword evidence="3" id="KW-1185">Reference proteome</keyword>
<organism evidence="2 3">
    <name type="scientific">Pedobacter petrophilus</name>
    <dbReference type="NCBI Taxonomy" id="1908241"/>
    <lineage>
        <taxon>Bacteria</taxon>
        <taxon>Pseudomonadati</taxon>
        <taxon>Bacteroidota</taxon>
        <taxon>Sphingobacteriia</taxon>
        <taxon>Sphingobacteriales</taxon>
        <taxon>Sphingobacteriaceae</taxon>
        <taxon>Pedobacter</taxon>
    </lineage>
</organism>
<dbReference type="PANTHER" id="PTHR43685:SF2">
    <property type="entry name" value="GLYCOSYLTRANSFERASE 2-LIKE DOMAIN-CONTAINING PROTEIN"/>
    <property type="match status" value="1"/>
</dbReference>
<dbReference type="GO" id="GO:0016740">
    <property type="term" value="F:transferase activity"/>
    <property type="evidence" value="ECO:0007669"/>
    <property type="project" value="UniProtKB-KW"/>
</dbReference>
<dbReference type="SUPFAM" id="SSF53448">
    <property type="entry name" value="Nucleotide-diphospho-sugar transferases"/>
    <property type="match status" value="1"/>
</dbReference>
<reference evidence="2 3" key="1">
    <citation type="submission" date="2019-11" db="EMBL/GenBank/DDBJ databases">
        <title>Pedobacter petrophilus genome.</title>
        <authorList>
            <person name="Feldbauer M.J."/>
            <person name="Newman J.D."/>
        </authorList>
    </citation>
    <scope>NUCLEOTIDE SEQUENCE [LARGE SCALE GENOMIC DNA]</scope>
    <source>
        <strain evidence="2 3">LMG 29686</strain>
    </source>
</reference>
<dbReference type="Pfam" id="PF00535">
    <property type="entry name" value="Glycos_transf_2"/>
    <property type="match status" value="1"/>
</dbReference>
<dbReference type="CDD" id="cd00761">
    <property type="entry name" value="Glyco_tranf_GTA_type"/>
    <property type="match status" value="1"/>
</dbReference>